<evidence type="ECO:0000256" key="9">
    <source>
        <dbReference type="ARBA" id="ARBA00023136"/>
    </source>
</evidence>
<feature type="binding site" evidence="14">
    <location>
        <position position="73"/>
    </location>
    <ligand>
        <name>Na(+)</name>
        <dbReference type="ChEBI" id="CHEBI:29101"/>
        <note>structural</note>
    </ligand>
</feature>
<dbReference type="PANTHER" id="PTHR28259">
    <property type="entry name" value="FLUORIDE EXPORT PROTEIN 1-RELATED"/>
    <property type="match status" value="1"/>
</dbReference>
<feature type="binding site" evidence="14">
    <location>
        <position position="70"/>
    </location>
    <ligand>
        <name>Na(+)</name>
        <dbReference type="ChEBI" id="CHEBI:29101"/>
        <note>structural</note>
    </ligand>
</feature>
<evidence type="ECO:0000256" key="4">
    <source>
        <dbReference type="ARBA" id="ARBA00022692"/>
    </source>
</evidence>
<feature type="transmembrane region" description="Helical" evidence="14">
    <location>
        <begin position="60"/>
        <end position="80"/>
    </location>
</feature>
<dbReference type="InterPro" id="IPR003691">
    <property type="entry name" value="FluC"/>
</dbReference>
<keyword evidence="6 14" id="KW-1133">Transmembrane helix</keyword>
<organism evidence="15 16">
    <name type="scientific">Bacillus seohaeanensis</name>
    <dbReference type="NCBI Taxonomy" id="284580"/>
    <lineage>
        <taxon>Bacteria</taxon>
        <taxon>Bacillati</taxon>
        <taxon>Bacillota</taxon>
        <taxon>Bacilli</taxon>
        <taxon>Bacillales</taxon>
        <taxon>Bacillaceae</taxon>
        <taxon>Bacillus</taxon>
    </lineage>
</organism>
<dbReference type="HAMAP" id="MF_00454">
    <property type="entry name" value="FluC"/>
    <property type="match status" value="1"/>
</dbReference>
<dbReference type="EMBL" id="JBHUMF010000031">
    <property type="protein sequence ID" value="MFD2682106.1"/>
    <property type="molecule type" value="Genomic_DNA"/>
</dbReference>
<comment type="subcellular location">
    <subcellularLocation>
        <location evidence="1 14">Cell membrane</location>
        <topology evidence="1 14">Multi-pass membrane protein</topology>
    </subcellularLocation>
</comment>
<keyword evidence="5 14" id="KW-0479">Metal-binding</keyword>
<feature type="transmembrane region" description="Helical" evidence="14">
    <location>
        <begin position="33"/>
        <end position="53"/>
    </location>
</feature>
<comment type="catalytic activity">
    <reaction evidence="12">
        <text>fluoride(in) = fluoride(out)</text>
        <dbReference type="Rhea" id="RHEA:76159"/>
        <dbReference type="ChEBI" id="CHEBI:17051"/>
    </reaction>
    <physiologicalReaction direction="left-to-right" evidence="12">
        <dbReference type="Rhea" id="RHEA:76160"/>
    </physiologicalReaction>
</comment>
<comment type="activity regulation">
    <text evidence="14">Na(+) is not transported, but it plays an essential structural role and its presence is essential for fluoride channel function.</text>
</comment>
<accession>A0ABW5RTW6</accession>
<protein>
    <recommendedName>
        <fullName evidence="14">Fluoride-specific ion channel FluC</fullName>
    </recommendedName>
</protein>
<dbReference type="Proteomes" id="UP001597506">
    <property type="component" value="Unassembled WGS sequence"/>
</dbReference>
<keyword evidence="2 14" id="KW-0813">Transport</keyword>
<dbReference type="RefSeq" id="WP_377936820.1">
    <property type="nucleotide sequence ID" value="NZ_JBHUMF010000031.1"/>
</dbReference>
<comment type="caution">
    <text evidence="15">The sequence shown here is derived from an EMBL/GenBank/DDBJ whole genome shotgun (WGS) entry which is preliminary data.</text>
</comment>
<evidence type="ECO:0000256" key="1">
    <source>
        <dbReference type="ARBA" id="ARBA00004651"/>
    </source>
</evidence>
<name>A0ABW5RTW6_9BACI</name>
<keyword evidence="10 14" id="KW-0407">Ion channel</keyword>
<keyword evidence="4 14" id="KW-0812">Transmembrane</keyword>
<evidence type="ECO:0000256" key="10">
    <source>
        <dbReference type="ARBA" id="ARBA00023303"/>
    </source>
</evidence>
<evidence type="ECO:0000313" key="16">
    <source>
        <dbReference type="Proteomes" id="UP001597506"/>
    </source>
</evidence>
<feature type="transmembrane region" description="Helical" evidence="14">
    <location>
        <begin position="92"/>
        <end position="115"/>
    </location>
</feature>
<comment type="similarity">
    <text evidence="11 14">Belongs to the fluoride channel Fluc/FEX (TC 1.A.43) family.</text>
</comment>
<evidence type="ECO:0000256" key="11">
    <source>
        <dbReference type="ARBA" id="ARBA00035120"/>
    </source>
</evidence>
<reference evidence="16" key="1">
    <citation type="journal article" date="2019" name="Int. J. Syst. Evol. Microbiol.">
        <title>The Global Catalogue of Microorganisms (GCM) 10K type strain sequencing project: providing services to taxonomists for standard genome sequencing and annotation.</title>
        <authorList>
            <consortium name="The Broad Institute Genomics Platform"/>
            <consortium name="The Broad Institute Genome Sequencing Center for Infectious Disease"/>
            <person name="Wu L."/>
            <person name="Ma J."/>
        </authorList>
    </citation>
    <scope>NUCLEOTIDE SEQUENCE [LARGE SCALE GENOMIC DNA]</scope>
    <source>
        <strain evidence="16">KCTC 3913</strain>
    </source>
</reference>
<evidence type="ECO:0000256" key="14">
    <source>
        <dbReference type="HAMAP-Rule" id="MF_00454"/>
    </source>
</evidence>
<keyword evidence="9 14" id="KW-0472">Membrane</keyword>
<evidence type="ECO:0000256" key="8">
    <source>
        <dbReference type="ARBA" id="ARBA00023065"/>
    </source>
</evidence>
<dbReference type="Pfam" id="PF02537">
    <property type="entry name" value="CRCB"/>
    <property type="match status" value="1"/>
</dbReference>
<evidence type="ECO:0000256" key="3">
    <source>
        <dbReference type="ARBA" id="ARBA00022475"/>
    </source>
</evidence>
<evidence type="ECO:0000313" key="15">
    <source>
        <dbReference type="EMBL" id="MFD2682106.1"/>
    </source>
</evidence>
<evidence type="ECO:0000256" key="12">
    <source>
        <dbReference type="ARBA" id="ARBA00035585"/>
    </source>
</evidence>
<gene>
    <name evidence="14" type="primary">fluC</name>
    <name evidence="14" type="synonym">crcB</name>
    <name evidence="15" type="ORF">ACFSUL_15300</name>
</gene>
<dbReference type="PANTHER" id="PTHR28259:SF16">
    <property type="entry name" value="FLUORIDE-SPECIFIC ION CHANNEL FLUC 2"/>
    <property type="match status" value="1"/>
</dbReference>
<proteinExistence type="inferred from homology"/>
<keyword evidence="8 14" id="KW-0406">Ion transport</keyword>
<evidence type="ECO:0000256" key="5">
    <source>
        <dbReference type="ARBA" id="ARBA00022723"/>
    </source>
</evidence>
<keyword evidence="3 14" id="KW-1003">Cell membrane</keyword>
<evidence type="ECO:0000256" key="7">
    <source>
        <dbReference type="ARBA" id="ARBA00023053"/>
    </source>
</evidence>
<comment type="function">
    <text evidence="13 14">Fluoride-specific ion channel. Important for reducing fluoride concentration in the cell, thus reducing its toxicity.</text>
</comment>
<evidence type="ECO:0000256" key="2">
    <source>
        <dbReference type="ARBA" id="ARBA00022448"/>
    </source>
</evidence>
<evidence type="ECO:0000256" key="6">
    <source>
        <dbReference type="ARBA" id="ARBA00022989"/>
    </source>
</evidence>
<sequence>MLMALSVALGGFCGAVSRFAVSGWTKDRFSTSFPVATFIVNSIGSFLLGYFVSFGLEGNLYAFLGIGFCGAFTTFSTFKWESNGLLKNGLSVMFYTYTILTYTVGFIAALLGFFLGNS</sequence>
<keyword evidence="16" id="KW-1185">Reference proteome</keyword>
<evidence type="ECO:0000256" key="13">
    <source>
        <dbReference type="ARBA" id="ARBA00049940"/>
    </source>
</evidence>
<keyword evidence="7 14" id="KW-0915">Sodium</keyword>